<evidence type="ECO:0000313" key="2">
    <source>
        <dbReference type="EMBL" id="KAG5454958.1"/>
    </source>
</evidence>
<dbReference type="OrthoDB" id="10508002at2759"/>
<dbReference type="EMBL" id="NIRI02000005">
    <property type="protein sequence ID" value="KAG5454958.1"/>
    <property type="molecule type" value="Genomic_DNA"/>
</dbReference>
<dbReference type="AlphaFoldDB" id="A0A8T1N1E1"/>
<keyword evidence="3" id="KW-1185">Reference proteome</keyword>
<dbReference type="Proteomes" id="UP000286415">
    <property type="component" value="Unassembled WGS sequence"/>
</dbReference>
<evidence type="ECO:0000256" key="1">
    <source>
        <dbReference type="SAM" id="SignalP"/>
    </source>
</evidence>
<feature type="chain" id="PRO_5035737667" evidence="1">
    <location>
        <begin position="25"/>
        <end position="231"/>
    </location>
</feature>
<feature type="signal peptide" evidence="1">
    <location>
        <begin position="1"/>
        <end position="24"/>
    </location>
</feature>
<name>A0A8T1N1E1_CLOSI</name>
<sequence>MKEIIFRQFVAGLTFLLSFDLGTSEMYGCSNTTDLVRIEVNESMVECIRERIDPNTEFEGHVKAIGFTGSGFTESQTAPDSDRLTWESLSTGEVYNVSCWISLGSSKSDKVECTVPIADPERSLARFRLCPSDNKIQLCWETEPSVKTLKIIYRDLQTPDGCISPTSTPDPISLKTSKLAYMTVRDNTMTYNGNRKQFWISLPSDFDVAPVVIGVIKVDSTESQLTQVKKG</sequence>
<evidence type="ECO:0000313" key="3">
    <source>
        <dbReference type="Proteomes" id="UP000286415"/>
    </source>
</evidence>
<organism evidence="2 3">
    <name type="scientific">Clonorchis sinensis</name>
    <name type="common">Chinese liver fluke</name>
    <dbReference type="NCBI Taxonomy" id="79923"/>
    <lineage>
        <taxon>Eukaryota</taxon>
        <taxon>Metazoa</taxon>
        <taxon>Spiralia</taxon>
        <taxon>Lophotrochozoa</taxon>
        <taxon>Platyhelminthes</taxon>
        <taxon>Trematoda</taxon>
        <taxon>Digenea</taxon>
        <taxon>Opisthorchiida</taxon>
        <taxon>Opisthorchiata</taxon>
        <taxon>Opisthorchiidae</taxon>
        <taxon>Clonorchis</taxon>
    </lineage>
</organism>
<reference evidence="2 3" key="2">
    <citation type="journal article" date="2021" name="Genomics">
        <title>High-quality reference genome for Clonorchis sinensis.</title>
        <authorList>
            <person name="Young N.D."/>
            <person name="Stroehlein A.J."/>
            <person name="Kinkar L."/>
            <person name="Wang T."/>
            <person name="Sohn W.M."/>
            <person name="Chang B.C.H."/>
            <person name="Kaur P."/>
            <person name="Weisz D."/>
            <person name="Dudchenko O."/>
            <person name="Aiden E.L."/>
            <person name="Korhonen P.K."/>
            <person name="Gasser R.B."/>
        </authorList>
    </citation>
    <scope>NUCLEOTIDE SEQUENCE [LARGE SCALE GENOMIC DNA]</scope>
    <source>
        <strain evidence="2">Cs-k2</strain>
    </source>
</reference>
<keyword evidence="1" id="KW-0732">Signal</keyword>
<accession>A0A8T1N1E1</accession>
<gene>
    <name evidence="2" type="ORF">CSKR_203766</name>
</gene>
<reference evidence="2 3" key="1">
    <citation type="journal article" date="2018" name="Biotechnol. Adv.">
        <title>Improved genomic resources and new bioinformatic workflow for the carcinogenic parasite Clonorchis sinensis: Biotechnological implications.</title>
        <authorList>
            <person name="Wang D."/>
            <person name="Korhonen P.K."/>
            <person name="Gasser R.B."/>
            <person name="Young N.D."/>
        </authorList>
    </citation>
    <scope>NUCLEOTIDE SEQUENCE [LARGE SCALE GENOMIC DNA]</scope>
    <source>
        <strain evidence="2">Cs-k2</strain>
    </source>
</reference>
<proteinExistence type="predicted"/>
<feature type="non-terminal residue" evidence="2">
    <location>
        <position position="231"/>
    </location>
</feature>
<protein>
    <submittedName>
        <fullName evidence="2">Uncharacterized protein</fullName>
    </submittedName>
</protein>
<comment type="caution">
    <text evidence="2">The sequence shown here is derived from an EMBL/GenBank/DDBJ whole genome shotgun (WGS) entry which is preliminary data.</text>
</comment>